<evidence type="ECO:0000256" key="1">
    <source>
        <dbReference type="SAM" id="MobiDB-lite"/>
    </source>
</evidence>
<dbReference type="Proteomes" id="UP000249891">
    <property type="component" value="Unassembled WGS sequence"/>
</dbReference>
<feature type="signal peptide" evidence="2">
    <location>
        <begin position="1"/>
        <end position="18"/>
    </location>
</feature>
<evidence type="ECO:0000313" key="4">
    <source>
        <dbReference type="Proteomes" id="UP000249891"/>
    </source>
</evidence>
<gene>
    <name evidence="3" type="ORF">NCTC11546_01687</name>
</gene>
<dbReference type="Pfam" id="PF13557">
    <property type="entry name" value="Phenol_MetA_deg"/>
    <property type="match status" value="1"/>
</dbReference>
<keyword evidence="2" id="KW-0732">Signal</keyword>
<feature type="chain" id="PRO_5015884469" description="Phenol degradation protein meta" evidence="2">
    <location>
        <begin position="19"/>
        <end position="314"/>
    </location>
</feature>
<evidence type="ECO:0008006" key="5">
    <source>
        <dbReference type="Google" id="ProtNLM"/>
    </source>
</evidence>
<dbReference type="AlphaFoldDB" id="A0A2X2RVR5"/>
<name>A0A2X2RVR5_CAPOC</name>
<accession>A0A2X2RVR5</accession>
<reference evidence="3 4" key="1">
    <citation type="submission" date="2018-06" db="EMBL/GenBank/DDBJ databases">
        <authorList>
            <consortium name="Pathogen Informatics"/>
            <person name="Doyle S."/>
        </authorList>
    </citation>
    <scope>NUCLEOTIDE SEQUENCE [LARGE SCALE GENOMIC DNA]</scope>
    <source>
        <strain evidence="3 4">NCTC11546</strain>
    </source>
</reference>
<protein>
    <recommendedName>
        <fullName evidence="5">Phenol degradation protein meta</fullName>
    </recommendedName>
</protein>
<dbReference type="EMBL" id="UARG01000017">
    <property type="protein sequence ID" value="SQA78455.1"/>
    <property type="molecule type" value="Genomic_DNA"/>
</dbReference>
<dbReference type="RefSeq" id="WP_053581518.1">
    <property type="nucleotide sequence ID" value="NZ_UARG01000017.1"/>
</dbReference>
<proteinExistence type="predicted"/>
<evidence type="ECO:0000256" key="2">
    <source>
        <dbReference type="SAM" id="SignalP"/>
    </source>
</evidence>
<organism evidence="3 4">
    <name type="scientific">Capnocytophaga ochracea</name>
    <dbReference type="NCBI Taxonomy" id="1018"/>
    <lineage>
        <taxon>Bacteria</taxon>
        <taxon>Pseudomonadati</taxon>
        <taxon>Bacteroidota</taxon>
        <taxon>Flavobacteriia</taxon>
        <taxon>Flavobacteriales</taxon>
        <taxon>Flavobacteriaceae</taxon>
        <taxon>Capnocytophaga</taxon>
    </lineage>
</organism>
<evidence type="ECO:0000313" key="3">
    <source>
        <dbReference type="EMBL" id="SQA78455.1"/>
    </source>
</evidence>
<sequence length="314" mass="35999">MKKIYLLMLCAFPFLAKAQYTEIINSNLPGTSQSAYAVGARVLQFEGGLWYEHNHHKETGTSMDFTGMNYAVRYGFYKEELEVMLNGTLAYDRTIASNGTTSHFGFVNNTIGAKYLLFKPDFLDEEPSIYSWKANNSFRWRNLTPSISLYAGVNFLPNKRYYYESIPALSPKIAAIFQAEPIPRVVLVANGIIDRFLSGKNTEYSYLFTVTHNLDNGWFSIFAEHQGIHSQHYNDQITRLGVAFLLSDKIQLNADMGFGWKDTPQRYMGLFGASYRIDNHNSYIKKVLSETIETTKIQHKKKPKRNRRNAIDPD</sequence>
<feature type="compositionally biased region" description="Basic residues" evidence="1">
    <location>
        <begin position="297"/>
        <end position="308"/>
    </location>
</feature>
<feature type="region of interest" description="Disordered" evidence="1">
    <location>
        <begin position="295"/>
        <end position="314"/>
    </location>
</feature>
<dbReference type="InterPro" id="IPR025737">
    <property type="entry name" value="FApF"/>
</dbReference>